<sequence>MLRFIDNASGAVLVFPNVNWGFLWPLVDGLSLRRE</sequence>
<name>A0A212JUW9_9BACT</name>
<gene>
    <name evidence="1" type="ORF">KM92DES2_11769</name>
</gene>
<reference evidence="1" key="1">
    <citation type="submission" date="2016-04" db="EMBL/GenBank/DDBJ databases">
        <authorList>
            <person name="Evans L.H."/>
            <person name="Alamgir A."/>
            <person name="Owens N."/>
            <person name="Weber N.D."/>
            <person name="Virtaneva K."/>
            <person name="Barbian K."/>
            <person name="Babar A."/>
            <person name="Rosenke K."/>
        </authorList>
    </citation>
    <scope>NUCLEOTIDE SEQUENCE</scope>
    <source>
        <strain evidence="1">92-2</strain>
    </source>
</reference>
<evidence type="ECO:0000313" key="1">
    <source>
        <dbReference type="EMBL" id="SBW03246.1"/>
    </source>
</evidence>
<organism evidence="1">
    <name type="scientific">uncultured Desulfovibrio sp</name>
    <dbReference type="NCBI Taxonomy" id="167968"/>
    <lineage>
        <taxon>Bacteria</taxon>
        <taxon>Pseudomonadati</taxon>
        <taxon>Thermodesulfobacteriota</taxon>
        <taxon>Desulfovibrionia</taxon>
        <taxon>Desulfovibrionales</taxon>
        <taxon>Desulfovibrionaceae</taxon>
        <taxon>Desulfovibrio</taxon>
        <taxon>environmental samples</taxon>
    </lineage>
</organism>
<proteinExistence type="predicted"/>
<protein>
    <submittedName>
        <fullName evidence="1">Uncharacterized protein</fullName>
    </submittedName>
</protein>
<dbReference type="AlphaFoldDB" id="A0A212JUW9"/>
<dbReference type="EMBL" id="FLUP01000001">
    <property type="protein sequence ID" value="SBW03246.1"/>
    <property type="molecule type" value="Genomic_DNA"/>
</dbReference>
<accession>A0A212JUW9</accession>